<organism evidence="1 2">
    <name type="scientific">Allocoleopsis franciscana PCC 7113</name>
    <dbReference type="NCBI Taxonomy" id="1173027"/>
    <lineage>
        <taxon>Bacteria</taxon>
        <taxon>Bacillati</taxon>
        <taxon>Cyanobacteriota</taxon>
        <taxon>Cyanophyceae</taxon>
        <taxon>Coleofasciculales</taxon>
        <taxon>Coleofasciculaceae</taxon>
        <taxon>Allocoleopsis</taxon>
        <taxon>Allocoleopsis franciscana</taxon>
    </lineage>
</organism>
<dbReference type="PATRIC" id="fig|1173027.3.peg.4097"/>
<dbReference type="RefSeq" id="WP_015183584.1">
    <property type="nucleotide sequence ID" value="NC_019738.1"/>
</dbReference>
<name>K9WGW3_9CYAN</name>
<dbReference type="OrthoDB" id="464459at2"/>
<gene>
    <name evidence="1" type="ORF">Mic7113_3723</name>
</gene>
<protein>
    <recommendedName>
        <fullName evidence="3">DUF2007 domain-containing protein</fullName>
    </recommendedName>
</protein>
<dbReference type="HOGENOM" id="CLU_204556_0_0_3"/>
<evidence type="ECO:0000313" key="1">
    <source>
        <dbReference type="EMBL" id="AFZ19443.1"/>
    </source>
</evidence>
<sequence length="76" mass="8353">MSWITLKTTNARWEAELMQQVLAAHEIPSRILDTGITPYFGAGSPAALQVRPQDQWTALLLLSCPEEEQAGASDNN</sequence>
<evidence type="ECO:0008006" key="3">
    <source>
        <dbReference type="Google" id="ProtNLM"/>
    </source>
</evidence>
<dbReference type="AlphaFoldDB" id="K9WGW3"/>
<accession>K9WGW3</accession>
<evidence type="ECO:0000313" key="2">
    <source>
        <dbReference type="Proteomes" id="UP000010471"/>
    </source>
</evidence>
<keyword evidence="2" id="KW-1185">Reference proteome</keyword>
<dbReference type="EMBL" id="CP003630">
    <property type="protein sequence ID" value="AFZ19443.1"/>
    <property type="molecule type" value="Genomic_DNA"/>
</dbReference>
<dbReference type="STRING" id="1173027.Mic7113_3723"/>
<dbReference type="Proteomes" id="UP000010471">
    <property type="component" value="Chromosome"/>
</dbReference>
<proteinExistence type="predicted"/>
<dbReference type="KEGG" id="mic:Mic7113_3723"/>
<dbReference type="eggNOG" id="ENOG5032ZU2">
    <property type="taxonomic scope" value="Bacteria"/>
</dbReference>
<reference evidence="1 2" key="1">
    <citation type="submission" date="2012-06" db="EMBL/GenBank/DDBJ databases">
        <title>Finished chromosome of genome of Microcoleus sp. PCC 7113.</title>
        <authorList>
            <consortium name="US DOE Joint Genome Institute"/>
            <person name="Gugger M."/>
            <person name="Coursin T."/>
            <person name="Rippka R."/>
            <person name="Tandeau De Marsac N."/>
            <person name="Huntemann M."/>
            <person name="Wei C.-L."/>
            <person name="Han J."/>
            <person name="Detter J.C."/>
            <person name="Han C."/>
            <person name="Tapia R."/>
            <person name="Chen A."/>
            <person name="Kyrpides N."/>
            <person name="Mavromatis K."/>
            <person name="Markowitz V."/>
            <person name="Szeto E."/>
            <person name="Ivanova N."/>
            <person name="Pagani I."/>
            <person name="Pati A."/>
            <person name="Goodwin L."/>
            <person name="Nordberg H.P."/>
            <person name="Cantor M.N."/>
            <person name="Hua S.X."/>
            <person name="Woyke T."/>
            <person name="Kerfeld C.A."/>
        </authorList>
    </citation>
    <scope>NUCLEOTIDE SEQUENCE [LARGE SCALE GENOMIC DNA]</scope>
    <source>
        <strain evidence="1 2">PCC 7113</strain>
    </source>
</reference>